<keyword evidence="3" id="KW-1185">Reference proteome</keyword>
<comment type="caution">
    <text evidence="2">The sequence shown here is derived from an EMBL/GenBank/DDBJ whole genome shotgun (WGS) entry which is preliminary data.</text>
</comment>
<feature type="region of interest" description="Disordered" evidence="1">
    <location>
        <begin position="23"/>
        <end position="64"/>
    </location>
</feature>
<accession>A0A4D9E0U3</accession>
<reference evidence="2 3" key="1">
    <citation type="submission" date="2019-04" db="EMBL/GenBank/DDBJ databases">
        <title>Draft genome of the big-headed turtle Platysternon megacephalum.</title>
        <authorList>
            <person name="Gong S."/>
        </authorList>
    </citation>
    <scope>NUCLEOTIDE SEQUENCE [LARGE SCALE GENOMIC DNA]</scope>
    <source>
        <strain evidence="2">DO16091913</strain>
        <tissue evidence="2">Muscle</tissue>
    </source>
</reference>
<feature type="region of interest" description="Disordered" evidence="1">
    <location>
        <begin position="79"/>
        <end position="116"/>
    </location>
</feature>
<dbReference type="Proteomes" id="UP000297703">
    <property type="component" value="Unassembled WGS sequence"/>
</dbReference>
<protein>
    <submittedName>
        <fullName evidence="2">Zinc finger protein 609</fullName>
    </submittedName>
</protein>
<dbReference type="EMBL" id="QXTE01000155">
    <property type="protein sequence ID" value="TFK03639.1"/>
    <property type="molecule type" value="Genomic_DNA"/>
</dbReference>
<feature type="compositionally biased region" description="Polar residues" evidence="1">
    <location>
        <begin position="89"/>
        <end position="99"/>
    </location>
</feature>
<name>A0A4D9E0U3_9SAUR</name>
<dbReference type="STRING" id="55544.A0A4D9E0U3"/>
<organism evidence="2 3">
    <name type="scientific">Platysternon megacephalum</name>
    <name type="common">big-headed turtle</name>
    <dbReference type="NCBI Taxonomy" id="55544"/>
    <lineage>
        <taxon>Eukaryota</taxon>
        <taxon>Metazoa</taxon>
        <taxon>Chordata</taxon>
        <taxon>Craniata</taxon>
        <taxon>Vertebrata</taxon>
        <taxon>Euteleostomi</taxon>
        <taxon>Archelosauria</taxon>
        <taxon>Testudinata</taxon>
        <taxon>Testudines</taxon>
        <taxon>Cryptodira</taxon>
        <taxon>Durocryptodira</taxon>
        <taxon>Testudinoidea</taxon>
        <taxon>Platysternidae</taxon>
        <taxon>Platysternon</taxon>
    </lineage>
</organism>
<evidence type="ECO:0000256" key="1">
    <source>
        <dbReference type="SAM" id="MobiDB-lite"/>
    </source>
</evidence>
<evidence type="ECO:0000313" key="2">
    <source>
        <dbReference type="EMBL" id="TFK03639.1"/>
    </source>
</evidence>
<gene>
    <name evidence="2" type="ORF">DR999_PMT13944</name>
</gene>
<reference evidence="2 3" key="2">
    <citation type="submission" date="2019-04" db="EMBL/GenBank/DDBJ databases">
        <title>The genome sequence of big-headed turtle.</title>
        <authorList>
            <person name="Gong S."/>
        </authorList>
    </citation>
    <scope>NUCLEOTIDE SEQUENCE [LARGE SCALE GENOMIC DNA]</scope>
    <source>
        <strain evidence="2">DO16091913</strain>
        <tissue evidence="2">Muscle</tissue>
    </source>
</reference>
<evidence type="ECO:0000313" key="3">
    <source>
        <dbReference type="Proteomes" id="UP000297703"/>
    </source>
</evidence>
<proteinExistence type="predicted"/>
<dbReference type="InterPro" id="IPR026719">
    <property type="entry name" value="ERICH1"/>
</dbReference>
<dbReference type="PANTHER" id="PTHR22444">
    <property type="entry name" value="GLUTAMATE-RICH PROTEIN 1"/>
    <property type="match status" value="1"/>
</dbReference>
<dbReference type="PANTHER" id="PTHR22444:SF1">
    <property type="entry name" value="GLUTAMATE-RICH PROTEIN 1"/>
    <property type="match status" value="1"/>
</dbReference>
<sequence length="195" mass="21478">MSVGRRQVFIGKVLKRLFAATPSTSHVPVPSGEEMVLKTPASKPQQKDSENAQASSECASSPGRENEILLPRLYTVSLPPEGYVPGNPRTASPTNAENLESSDDAADKSKCTDSPMSSATVQEILQHLESHSMASSDVTLLHQMKSLVLLQDTERLKGILEQFQEHSMMLPDHAKIISSLFHYWITDILPVKNRK</sequence>
<dbReference type="OrthoDB" id="6151351at2759"/>
<dbReference type="AlphaFoldDB" id="A0A4D9E0U3"/>